<accession>A0ABZ2H0M4</accession>
<sequence length="188" mass="21761">MFIKEFIFYIYSILLIILTFMVLFQNNPIYCVLFLALNFLSISLLWLLKNAEFLFFVFILVYVGAIITLFLFVTMMIGSSSNIGSNHSFSILDFILFFAISFIMIALFILVLPKCLLLNSSDQNFNKINLSFLSLFNHKVMNRYDSILHTREVGTVLYSNYIFPFELIALILLVSIISVIVLSKVRNK</sequence>
<feature type="transmembrane region" description="Helical" evidence="4">
    <location>
        <begin position="6"/>
        <end position="24"/>
    </location>
</feature>
<evidence type="ECO:0000256" key="4">
    <source>
        <dbReference type="RuleBase" id="RU004429"/>
    </source>
</evidence>
<comment type="function">
    <text evidence="4">NDH-1 shuttles electrons from NADH, via FMN and iron-sulfur (Fe-S) centers, to quinones in the respiratory chain. Couples the redox reaction to proton translocation (for every two electrons transferred, four hydrogen ions are translocated across the cytoplasmic membrane), and thus conserves the redox energy in a proton gradient.</text>
</comment>
<keyword evidence="4" id="KW-0874">Quinone</keyword>
<evidence type="ECO:0000256" key="1">
    <source>
        <dbReference type="ARBA" id="ARBA00005698"/>
    </source>
</evidence>
<feature type="transmembrane region" description="Helical" evidence="4">
    <location>
        <begin position="161"/>
        <end position="182"/>
    </location>
</feature>
<proteinExistence type="inferred from homology"/>
<keyword evidence="4" id="KW-0472">Membrane</keyword>
<evidence type="ECO:0000313" key="6">
    <source>
        <dbReference type="Proteomes" id="UP001368618"/>
    </source>
</evidence>
<comment type="subcellular location">
    <subcellularLocation>
        <location evidence="4">Cell membrane</location>
        <topology evidence="4">Multi-pass membrane protein</topology>
    </subcellularLocation>
</comment>
<keyword evidence="4" id="KW-0520">NAD</keyword>
<comment type="subunit">
    <text evidence="3">Composed of 13 different subunits. Subunits NuoA, H, J, K, L, M, N constitute the membrane sector of the complex.</text>
</comment>
<evidence type="ECO:0000313" key="5">
    <source>
        <dbReference type="EMBL" id="WWR11725.1"/>
    </source>
</evidence>
<keyword evidence="4" id="KW-1133">Transmembrane helix</keyword>
<keyword evidence="5" id="KW-0560">Oxidoreductase</keyword>
<keyword evidence="4" id="KW-0812">Transmembrane</keyword>
<comment type="similarity">
    <text evidence="1 4">Belongs to the complex I subunit 6 family.</text>
</comment>
<dbReference type="InterPro" id="IPR001457">
    <property type="entry name" value="NADH_UbQ/plastoQ_OxRdtase_su6"/>
</dbReference>
<protein>
    <recommendedName>
        <fullName evidence="2 4">NADH-quinone oxidoreductase subunit J</fullName>
        <ecNumber evidence="4">7.1.1.-</ecNumber>
    </recommendedName>
</protein>
<feature type="transmembrane region" description="Helical" evidence="4">
    <location>
        <begin position="89"/>
        <end position="112"/>
    </location>
</feature>
<keyword evidence="6" id="KW-1185">Reference proteome</keyword>
<feature type="transmembrane region" description="Helical" evidence="4">
    <location>
        <begin position="29"/>
        <end position="48"/>
    </location>
</feature>
<evidence type="ECO:0000256" key="2">
    <source>
        <dbReference type="ARBA" id="ARBA00019907"/>
    </source>
</evidence>
<dbReference type="EC" id="7.1.1.-" evidence="4"/>
<dbReference type="InterPro" id="IPR042106">
    <property type="entry name" value="Nuo/plastoQ_OxRdtase_6_NuoJ"/>
</dbReference>
<comment type="catalytic activity">
    <reaction evidence="4">
        <text>a quinone + NADH + 5 H(+)(in) = a quinol + NAD(+) + 4 H(+)(out)</text>
        <dbReference type="Rhea" id="RHEA:57888"/>
        <dbReference type="ChEBI" id="CHEBI:15378"/>
        <dbReference type="ChEBI" id="CHEBI:24646"/>
        <dbReference type="ChEBI" id="CHEBI:57540"/>
        <dbReference type="ChEBI" id="CHEBI:57945"/>
        <dbReference type="ChEBI" id="CHEBI:132124"/>
    </reaction>
</comment>
<dbReference type="Gene3D" id="1.20.120.1200">
    <property type="entry name" value="NADH-ubiquinone/plastoquinone oxidoreductase chain 6, subunit NuoJ"/>
    <property type="match status" value="1"/>
</dbReference>
<keyword evidence="4" id="KW-1003">Cell membrane</keyword>
<dbReference type="PANTHER" id="PTHR33269:SF17">
    <property type="entry name" value="NADH-UBIQUINONE OXIDOREDUCTASE CHAIN 6"/>
    <property type="match status" value="1"/>
</dbReference>
<dbReference type="Proteomes" id="UP001368618">
    <property type="component" value="Chromosome"/>
</dbReference>
<dbReference type="PANTHER" id="PTHR33269">
    <property type="entry name" value="NADH-UBIQUINONE OXIDOREDUCTASE CHAIN 6"/>
    <property type="match status" value="1"/>
</dbReference>
<reference evidence="5" key="1">
    <citation type="submission" date="2023-09" db="EMBL/GenBank/DDBJ databases">
        <title>Genomes of two closely related lineages of the louse Polyplax serrata with different host specificities.</title>
        <authorList>
            <person name="Martinu J."/>
            <person name="Tarabai H."/>
            <person name="Stefka J."/>
            <person name="Hypsa V."/>
        </authorList>
    </citation>
    <scope>NUCLEOTIDE SEQUENCE [LARGE SCALE GENOMIC DNA]</scope>
    <source>
        <strain evidence="5">98ZLc_SE</strain>
    </source>
</reference>
<dbReference type="RefSeq" id="WP_338516242.1">
    <property type="nucleotide sequence ID" value="NZ_CP135137.1"/>
</dbReference>
<organism evidence="5 6">
    <name type="scientific">Candidatus Legionella polyplacis</name>
    <dbReference type="NCBI Taxonomy" id="2005262"/>
    <lineage>
        <taxon>Bacteria</taxon>
        <taxon>Pseudomonadati</taxon>
        <taxon>Pseudomonadota</taxon>
        <taxon>Gammaproteobacteria</taxon>
        <taxon>Legionellales</taxon>
        <taxon>Legionellaceae</taxon>
        <taxon>Legionella</taxon>
    </lineage>
</organism>
<feature type="transmembrane region" description="Helical" evidence="4">
    <location>
        <begin position="54"/>
        <end position="77"/>
    </location>
</feature>
<dbReference type="EMBL" id="CP135137">
    <property type="protein sequence ID" value="WWR11725.1"/>
    <property type="molecule type" value="Genomic_DNA"/>
</dbReference>
<name>A0ABZ2H0M4_9GAMM</name>
<gene>
    <name evidence="5" type="ORF">RQL39_01035</name>
</gene>
<evidence type="ECO:0000256" key="3">
    <source>
        <dbReference type="ARBA" id="ARBA00025811"/>
    </source>
</evidence>
<dbReference type="Pfam" id="PF00499">
    <property type="entry name" value="Oxidored_q3"/>
    <property type="match status" value="1"/>
</dbReference>
<dbReference type="GO" id="GO:0050136">
    <property type="term" value="F:NADH dehydrogenase (quinone) (non-electrogenic) activity"/>
    <property type="evidence" value="ECO:0007669"/>
    <property type="project" value="UniProtKB-EC"/>
</dbReference>